<evidence type="ECO:0000256" key="2">
    <source>
        <dbReference type="ARBA" id="ARBA00022801"/>
    </source>
</evidence>
<feature type="domain" description="Alpha/beta hydrolase fold-3" evidence="3">
    <location>
        <begin position="86"/>
        <end position="284"/>
    </location>
</feature>
<dbReference type="GO" id="GO:0004806">
    <property type="term" value="F:triacylglycerol lipase activity"/>
    <property type="evidence" value="ECO:0007669"/>
    <property type="project" value="TreeGrafter"/>
</dbReference>
<evidence type="ECO:0000259" key="3">
    <source>
        <dbReference type="Pfam" id="PF07859"/>
    </source>
</evidence>
<dbReference type="STRING" id="1399968.CI15_14990"/>
<reference evidence="4 5" key="1">
    <citation type="journal article" date="2015" name="Int. J. Syst. Evol. Microbiol.">
        <title>Burkholderia monticola sp. nov., isolated from mountain soil.</title>
        <authorList>
            <person name="Baek I."/>
            <person name="Seo B."/>
            <person name="Lee I."/>
            <person name="Yi H."/>
            <person name="Chun J."/>
        </authorList>
    </citation>
    <scope>NUCLEOTIDE SEQUENCE [LARGE SCALE GENOMIC DNA]</scope>
    <source>
        <strain evidence="4 5">JC2948</strain>
    </source>
</reference>
<protein>
    <submittedName>
        <fullName evidence="4">Alpha/beta hydrolase</fullName>
    </submittedName>
</protein>
<dbReference type="SUPFAM" id="SSF53474">
    <property type="entry name" value="alpha/beta-Hydrolases"/>
    <property type="match status" value="1"/>
</dbReference>
<evidence type="ECO:0000313" key="4">
    <source>
        <dbReference type="EMBL" id="KXU87452.1"/>
    </source>
</evidence>
<evidence type="ECO:0000256" key="1">
    <source>
        <dbReference type="ARBA" id="ARBA00010515"/>
    </source>
</evidence>
<keyword evidence="2 4" id="KW-0378">Hydrolase</keyword>
<organism evidence="4 5">
    <name type="scientific">Paraburkholderia monticola</name>
    <dbReference type="NCBI Taxonomy" id="1399968"/>
    <lineage>
        <taxon>Bacteria</taxon>
        <taxon>Pseudomonadati</taxon>
        <taxon>Pseudomonadota</taxon>
        <taxon>Betaproteobacteria</taxon>
        <taxon>Burkholderiales</taxon>
        <taxon>Burkholderiaceae</taxon>
        <taxon>Paraburkholderia</taxon>
    </lineage>
</organism>
<dbReference type="AlphaFoldDB" id="A0A149PR15"/>
<dbReference type="PROSITE" id="PS01173">
    <property type="entry name" value="LIPASE_GDXG_HIS"/>
    <property type="match status" value="1"/>
</dbReference>
<sequence>MMSDVQQTNLIETRHPLNEADREAVTSVLDRTQRLFAQSAGTLREAYDAMTAQTPVADGVDLERVEGADVKGWWVRPASALPDRAILFLHGGAFVLGSATGYRGFASQIAVRAGIDTFVLDYPLAPEHPFPAAHDAAIDALRWLSKSGLRDIALVGDSAGASLALAALGADGGRSLNVACVVAFSPWVDLALTGPSARNEETRDPVLTRPILTDAAAAYLGAADPADRRASPLYDVPEHLPPIAIQVGTEELLLDDALRYANAAAQRGNAVQLEIYEGLHHVFQRSTRELASARYALDQIAGFILRSRN</sequence>
<dbReference type="Pfam" id="PF07859">
    <property type="entry name" value="Abhydrolase_3"/>
    <property type="match status" value="1"/>
</dbReference>
<gene>
    <name evidence="4" type="ORF">CI15_14990</name>
</gene>
<keyword evidence="5" id="KW-1185">Reference proteome</keyword>
<comment type="caution">
    <text evidence="4">The sequence shown here is derived from an EMBL/GenBank/DDBJ whole genome shotgun (WGS) entry which is preliminary data.</text>
</comment>
<dbReference type="InterPro" id="IPR002168">
    <property type="entry name" value="Lipase_GDXG_HIS_AS"/>
</dbReference>
<dbReference type="InterPro" id="IPR013094">
    <property type="entry name" value="AB_hydrolase_3"/>
</dbReference>
<name>A0A149PR15_9BURK</name>
<dbReference type="PANTHER" id="PTHR48081">
    <property type="entry name" value="AB HYDROLASE SUPERFAMILY PROTEIN C4A8.06C"/>
    <property type="match status" value="1"/>
</dbReference>
<dbReference type="Proteomes" id="UP000075613">
    <property type="component" value="Unassembled WGS sequence"/>
</dbReference>
<comment type="similarity">
    <text evidence="1">Belongs to the 'GDXG' lipolytic enzyme family.</text>
</comment>
<evidence type="ECO:0000313" key="5">
    <source>
        <dbReference type="Proteomes" id="UP000075613"/>
    </source>
</evidence>
<accession>A0A149PR15</accession>
<dbReference type="RefSeq" id="WP_062129079.1">
    <property type="nucleotide sequence ID" value="NZ_LRBG01000012.1"/>
</dbReference>
<proteinExistence type="inferred from homology"/>
<dbReference type="EMBL" id="LRBG01000012">
    <property type="protein sequence ID" value="KXU87452.1"/>
    <property type="molecule type" value="Genomic_DNA"/>
</dbReference>
<dbReference type="Gene3D" id="3.40.50.1820">
    <property type="entry name" value="alpha/beta hydrolase"/>
    <property type="match status" value="1"/>
</dbReference>
<dbReference type="InterPro" id="IPR029058">
    <property type="entry name" value="AB_hydrolase_fold"/>
</dbReference>
<dbReference type="InterPro" id="IPR050300">
    <property type="entry name" value="GDXG_lipolytic_enzyme"/>
</dbReference>
<dbReference type="PANTHER" id="PTHR48081:SF30">
    <property type="entry name" value="ACETYL-HYDROLASE LIPR-RELATED"/>
    <property type="match status" value="1"/>
</dbReference>